<dbReference type="Gene3D" id="3.40.50.180">
    <property type="entry name" value="Methylesterase CheB, C-terminal domain"/>
    <property type="match status" value="1"/>
</dbReference>
<dbReference type="NCBIfam" id="NF009206">
    <property type="entry name" value="PRK12555.1"/>
    <property type="match status" value="1"/>
</dbReference>
<dbReference type="PANTHER" id="PTHR42872:SF6">
    <property type="entry name" value="PROTEIN-GLUTAMATE METHYLESTERASE_PROTEIN-GLUTAMINE GLUTAMINASE"/>
    <property type="match status" value="1"/>
</dbReference>
<keyword evidence="3 5" id="KW-0378">Hydrolase</keyword>
<dbReference type="PROSITE" id="PS50122">
    <property type="entry name" value="CHEB"/>
    <property type="match status" value="1"/>
</dbReference>
<proteinExistence type="inferred from homology"/>
<dbReference type="PIRSF" id="PIRSF000876">
    <property type="entry name" value="RR_chemtxs_CheB"/>
    <property type="match status" value="1"/>
</dbReference>
<organism evidence="10 11">
    <name type="scientific">Desulforapulum autotrophicum (strain ATCC 43914 / DSM 3382 / VKM B-1955 / HRM2)</name>
    <name type="common">Desulfobacterium autotrophicum</name>
    <dbReference type="NCBI Taxonomy" id="177437"/>
    <lineage>
        <taxon>Bacteria</taxon>
        <taxon>Pseudomonadati</taxon>
        <taxon>Thermodesulfobacteriota</taxon>
        <taxon>Desulfobacteria</taxon>
        <taxon>Desulfobacterales</taxon>
        <taxon>Desulfobacteraceae</taxon>
        <taxon>Desulforapulum</taxon>
    </lineage>
</organism>
<dbReference type="InterPro" id="IPR035909">
    <property type="entry name" value="CheB_C"/>
</dbReference>
<dbReference type="CDD" id="cd17541">
    <property type="entry name" value="REC_CheB-like"/>
    <property type="match status" value="1"/>
</dbReference>
<comment type="subcellular location">
    <subcellularLocation>
        <location evidence="5">Cytoplasm</location>
    </subcellularLocation>
</comment>
<evidence type="ECO:0000256" key="3">
    <source>
        <dbReference type="ARBA" id="ARBA00022801"/>
    </source>
</evidence>
<dbReference type="RefSeq" id="WP_015905274.1">
    <property type="nucleotide sequence ID" value="NC_012108.1"/>
</dbReference>
<dbReference type="OrthoDB" id="9793421at2"/>
<dbReference type="Proteomes" id="UP000000442">
    <property type="component" value="Chromosome"/>
</dbReference>
<feature type="active site" evidence="5 6">
    <location>
        <position position="168"/>
    </location>
</feature>
<dbReference type="GO" id="GO:0000156">
    <property type="term" value="F:phosphorelay response regulator activity"/>
    <property type="evidence" value="ECO:0007669"/>
    <property type="project" value="InterPro"/>
</dbReference>
<evidence type="ECO:0000259" key="8">
    <source>
        <dbReference type="PROSITE" id="PS50110"/>
    </source>
</evidence>
<dbReference type="EC" id="3.5.1.44" evidence="5"/>
<dbReference type="NCBIfam" id="NF001965">
    <property type="entry name" value="PRK00742.1"/>
    <property type="match status" value="1"/>
</dbReference>
<name>C0Q916_DESAH</name>
<evidence type="ECO:0000256" key="6">
    <source>
        <dbReference type="PROSITE-ProRule" id="PRU00050"/>
    </source>
</evidence>
<dbReference type="GO" id="GO:0008984">
    <property type="term" value="F:protein-glutamate methylesterase activity"/>
    <property type="evidence" value="ECO:0007669"/>
    <property type="project" value="UniProtKB-UniRule"/>
</dbReference>
<dbReference type="InterPro" id="IPR008248">
    <property type="entry name" value="CheB-like"/>
</dbReference>
<feature type="active site" evidence="5 6">
    <location>
        <position position="194"/>
    </location>
</feature>
<keyword evidence="5 7" id="KW-0597">Phosphoprotein</keyword>
<dbReference type="GO" id="GO:0050568">
    <property type="term" value="F:protein-glutamine glutaminase activity"/>
    <property type="evidence" value="ECO:0007669"/>
    <property type="project" value="UniProtKB-UniRule"/>
</dbReference>
<sequence>MPHDIKVLVVDDSAVVRKIFSEQLSKQKGIIVIGTAPDPYVARDKIVKLKPDVITLDIEMPRMDGITFLKKLMKHYPLPVIIVSSLSTKGSKIALDALSLGALEVISKPSAAYSVGDMSLQLAEKIRAVYGAKRMASPTQNTEKKPLISIGSMALAATTNKVIAIGASTGGTEAIKKVLTRLPHNTPGIVVVQHMPAQFTTSFAQRLDELCQMRVKEAQNGDMVINGQVLIAPGNYHMIFKRSGARYYVEIKTGPLVHYQRPAVDVLFKSVARFAGANALGIILTGMGKDGAAGMLEMKKAGAINIAQDERSSVVFGMPKEAINMGAVDYIQDINCIANKAISLLETM</sequence>
<accession>C0Q916</accession>
<dbReference type="HOGENOM" id="CLU_000445_51_0_7"/>
<dbReference type="PANTHER" id="PTHR42872">
    <property type="entry name" value="PROTEIN-GLUTAMATE METHYLESTERASE/PROTEIN-GLUTAMINE GLUTAMINASE"/>
    <property type="match status" value="1"/>
</dbReference>
<dbReference type="Pfam" id="PF00072">
    <property type="entry name" value="Response_reg"/>
    <property type="match status" value="1"/>
</dbReference>
<comment type="catalytic activity">
    <reaction evidence="4 5">
        <text>[protein]-L-glutamate 5-O-methyl ester + H2O = L-glutamyl-[protein] + methanol + H(+)</text>
        <dbReference type="Rhea" id="RHEA:23236"/>
        <dbReference type="Rhea" id="RHEA-COMP:10208"/>
        <dbReference type="Rhea" id="RHEA-COMP:10311"/>
        <dbReference type="ChEBI" id="CHEBI:15377"/>
        <dbReference type="ChEBI" id="CHEBI:15378"/>
        <dbReference type="ChEBI" id="CHEBI:17790"/>
        <dbReference type="ChEBI" id="CHEBI:29973"/>
        <dbReference type="ChEBI" id="CHEBI:82795"/>
        <dbReference type="EC" id="3.1.1.61"/>
    </reaction>
</comment>
<comment type="PTM">
    <text evidence="5">Phosphorylated by CheA. Phosphorylation of the N-terminal regulatory domain activates the methylesterase activity.</text>
</comment>
<evidence type="ECO:0000259" key="9">
    <source>
        <dbReference type="PROSITE" id="PS50122"/>
    </source>
</evidence>
<keyword evidence="1 5" id="KW-0963">Cytoplasm</keyword>
<dbReference type="GO" id="GO:0006935">
    <property type="term" value="P:chemotaxis"/>
    <property type="evidence" value="ECO:0007669"/>
    <property type="project" value="UniProtKB-UniRule"/>
</dbReference>
<comment type="domain">
    <text evidence="5">Contains a C-terminal catalytic domain, and an N-terminal region which modulates catalytic activity.</text>
</comment>
<dbReference type="Pfam" id="PF01339">
    <property type="entry name" value="CheB_methylest"/>
    <property type="match status" value="1"/>
</dbReference>
<dbReference type="HAMAP" id="MF_00099">
    <property type="entry name" value="CheB_chemtxs"/>
    <property type="match status" value="1"/>
</dbReference>
<comment type="function">
    <text evidence="5">Involved in chemotaxis. Part of a chemotaxis signal transduction system that modulates chemotaxis in response to various stimuli. Catalyzes the demethylation of specific methylglutamate residues introduced into the chemoreceptors (methyl-accepting chemotaxis proteins or MCP) by CheR. Also mediates the irreversible deamidation of specific glutamine residues to glutamic acid.</text>
</comment>
<evidence type="ECO:0000256" key="2">
    <source>
        <dbReference type="ARBA" id="ARBA00022500"/>
    </source>
</evidence>
<keyword evidence="11" id="KW-1185">Reference proteome</keyword>
<evidence type="ECO:0000313" key="11">
    <source>
        <dbReference type="Proteomes" id="UP000000442"/>
    </source>
</evidence>
<feature type="domain" description="Response regulatory" evidence="8">
    <location>
        <begin position="6"/>
        <end position="123"/>
    </location>
</feature>
<dbReference type="EMBL" id="CP001087">
    <property type="protein sequence ID" value="ACN16521.1"/>
    <property type="molecule type" value="Genomic_DNA"/>
</dbReference>
<dbReference type="EC" id="3.1.1.61" evidence="5"/>
<dbReference type="PROSITE" id="PS50110">
    <property type="entry name" value="RESPONSE_REGULATORY"/>
    <property type="match status" value="1"/>
</dbReference>
<evidence type="ECO:0000256" key="1">
    <source>
        <dbReference type="ARBA" id="ARBA00022490"/>
    </source>
</evidence>
<dbReference type="GO" id="GO:0005737">
    <property type="term" value="C:cytoplasm"/>
    <property type="evidence" value="ECO:0007669"/>
    <property type="project" value="UniProtKB-SubCell"/>
</dbReference>
<evidence type="ECO:0000256" key="7">
    <source>
        <dbReference type="PROSITE-ProRule" id="PRU00169"/>
    </source>
</evidence>
<feature type="active site" evidence="5 6">
    <location>
        <position position="290"/>
    </location>
</feature>
<dbReference type="eggNOG" id="COG2201">
    <property type="taxonomic scope" value="Bacteria"/>
</dbReference>
<dbReference type="SUPFAM" id="SSF52738">
    <property type="entry name" value="Methylesterase CheB, C-terminal domain"/>
    <property type="match status" value="1"/>
</dbReference>
<protein>
    <recommendedName>
        <fullName evidence="5">Protein-glutamate methylesterase/protein-glutamine glutaminase</fullName>
        <ecNumber evidence="5">3.1.1.61</ecNumber>
        <ecNumber evidence="5">3.5.1.44</ecNumber>
    </recommendedName>
</protein>
<comment type="catalytic activity">
    <reaction evidence="5">
        <text>L-glutaminyl-[protein] + H2O = L-glutamyl-[protein] + NH4(+)</text>
        <dbReference type="Rhea" id="RHEA:16441"/>
        <dbReference type="Rhea" id="RHEA-COMP:10207"/>
        <dbReference type="Rhea" id="RHEA-COMP:10208"/>
        <dbReference type="ChEBI" id="CHEBI:15377"/>
        <dbReference type="ChEBI" id="CHEBI:28938"/>
        <dbReference type="ChEBI" id="CHEBI:29973"/>
        <dbReference type="ChEBI" id="CHEBI:30011"/>
        <dbReference type="EC" id="3.5.1.44"/>
    </reaction>
</comment>
<comment type="similarity">
    <text evidence="5">Belongs to the CheB family.</text>
</comment>
<feature type="domain" description="CheB-type methylesterase" evidence="9">
    <location>
        <begin position="156"/>
        <end position="348"/>
    </location>
</feature>
<reference evidence="10 11" key="1">
    <citation type="journal article" date="2009" name="Environ. Microbiol.">
        <title>Genome sequence of Desulfobacterium autotrophicum HRM2, a marine sulfate reducer oxidizing organic carbon completely to carbon dioxide.</title>
        <authorList>
            <person name="Strittmatter A.W."/>
            <person name="Liesegang H."/>
            <person name="Rabus R."/>
            <person name="Decker I."/>
            <person name="Amann J."/>
            <person name="Andres S."/>
            <person name="Henne A."/>
            <person name="Fricke W.F."/>
            <person name="Martinez-Arias R."/>
            <person name="Bartels D."/>
            <person name="Goesmann A."/>
            <person name="Krause L."/>
            <person name="Puehler A."/>
            <person name="Klenk H.P."/>
            <person name="Richter M."/>
            <person name="Schuler M."/>
            <person name="Gloeckner F.O."/>
            <person name="Meyerdierks A."/>
            <person name="Gottschalk G."/>
            <person name="Amann R."/>
        </authorList>
    </citation>
    <scope>NUCLEOTIDE SEQUENCE [LARGE SCALE GENOMIC DNA]</scope>
    <source>
        <strain evidence="11">ATCC 43914 / DSM 3382 / HRM2</strain>
    </source>
</reference>
<dbReference type="InterPro" id="IPR011006">
    <property type="entry name" value="CheY-like_superfamily"/>
</dbReference>
<dbReference type="STRING" id="177437.HRM2_34460"/>
<dbReference type="SMART" id="SM00448">
    <property type="entry name" value="REC"/>
    <property type="match status" value="1"/>
</dbReference>
<keyword evidence="2 5" id="KW-0145">Chemotaxis</keyword>
<dbReference type="InterPro" id="IPR000673">
    <property type="entry name" value="Sig_transdc_resp-reg_Me-estase"/>
</dbReference>
<feature type="modified residue" description="4-aspartylphosphate" evidence="5 7">
    <location>
        <position position="57"/>
    </location>
</feature>
<gene>
    <name evidence="5" type="primary">cheB</name>
    <name evidence="10" type="synonym">cheB1</name>
    <name evidence="10" type="ordered locus">HRM2_34460</name>
</gene>
<dbReference type="CDD" id="cd16432">
    <property type="entry name" value="CheB_Rec"/>
    <property type="match status" value="1"/>
</dbReference>
<evidence type="ECO:0000256" key="5">
    <source>
        <dbReference type="HAMAP-Rule" id="MF_00099"/>
    </source>
</evidence>
<evidence type="ECO:0000256" key="4">
    <source>
        <dbReference type="ARBA" id="ARBA00048267"/>
    </source>
</evidence>
<dbReference type="SUPFAM" id="SSF52172">
    <property type="entry name" value="CheY-like"/>
    <property type="match status" value="1"/>
</dbReference>
<dbReference type="AlphaFoldDB" id="C0Q916"/>
<dbReference type="Gene3D" id="3.40.50.2300">
    <property type="match status" value="1"/>
</dbReference>
<evidence type="ECO:0000313" key="10">
    <source>
        <dbReference type="EMBL" id="ACN16521.1"/>
    </source>
</evidence>
<dbReference type="KEGG" id="dat:HRM2_34460"/>
<dbReference type="InterPro" id="IPR001789">
    <property type="entry name" value="Sig_transdc_resp-reg_receiver"/>
</dbReference>